<sequence length="350" mass="39713">MTEVINSLGEFLQNADADYWVFDIGRRLQTLDHEQFAAIEQQRQAYPYPLQRHAWLAVCFWHRQRPQQPYLWFLKLPLDERGLLNSAARNQFLLQVMEALGAQVTAEISEAQQQQLQQNPFLFTPSEDKRAALHAQLQVRRQQPPSIHFEAVQQYFAAQANNSDSAPAQRWQDIGLQGLHDVAARLMQDANLTTQLSACYTQLPLAVLRPLTVALENTQPPPALRDALLRYFTQLNAGERRSLCLRALAGCAEQPMVSQCLRQPLAAAHDANYELDELIVIAARLWPLLDDAKALQQYLLLLSQQPHSTFTALFAELVSLPALRPQLLALLQQTNLPDALQQALQRMRSS</sequence>
<dbReference type="EMBL" id="AMRG01000004">
    <property type="protein sequence ID" value="EKE84857.1"/>
    <property type="molecule type" value="Genomic_DNA"/>
</dbReference>
<dbReference type="OrthoDB" id="5597089at2"/>
<gene>
    <name evidence="1" type="ORF">A10D4_04575</name>
</gene>
<organism evidence="1 2">
    <name type="scientific">Idiomarina xiamenensis 10-D-4</name>
    <dbReference type="NCBI Taxonomy" id="740709"/>
    <lineage>
        <taxon>Bacteria</taxon>
        <taxon>Pseudomonadati</taxon>
        <taxon>Pseudomonadota</taxon>
        <taxon>Gammaproteobacteria</taxon>
        <taxon>Alteromonadales</taxon>
        <taxon>Idiomarinaceae</taxon>
        <taxon>Idiomarina</taxon>
    </lineage>
</organism>
<dbReference type="STRING" id="740709.A10D4_04575"/>
<name>K2KDP8_9GAMM</name>
<keyword evidence="2" id="KW-1185">Reference proteome</keyword>
<dbReference type="InterPro" id="IPR021936">
    <property type="entry name" value="DUF3549"/>
</dbReference>
<evidence type="ECO:0000313" key="2">
    <source>
        <dbReference type="Proteomes" id="UP000014115"/>
    </source>
</evidence>
<reference evidence="1 2" key="1">
    <citation type="journal article" date="2012" name="J. Bacteriol.">
        <title>Genome Sequence of Idiomarina xiamenensis Type Strain 10-D-4.</title>
        <authorList>
            <person name="Lai Q."/>
            <person name="Wang L."/>
            <person name="Wang W."/>
            <person name="Shao Z."/>
        </authorList>
    </citation>
    <scope>NUCLEOTIDE SEQUENCE [LARGE SCALE GENOMIC DNA]</scope>
    <source>
        <strain evidence="1 2">10-D-4</strain>
    </source>
</reference>
<dbReference type="RefSeq" id="WP_008488022.1">
    <property type="nucleotide sequence ID" value="NZ_AMRG01000004.1"/>
</dbReference>
<protein>
    <recommendedName>
        <fullName evidence="3">DUF3549 domain-containing protein</fullName>
    </recommendedName>
</protein>
<dbReference type="AlphaFoldDB" id="K2KDP8"/>
<evidence type="ECO:0000313" key="1">
    <source>
        <dbReference type="EMBL" id="EKE84857.1"/>
    </source>
</evidence>
<dbReference type="Pfam" id="PF12069">
    <property type="entry name" value="DUF3549"/>
    <property type="match status" value="1"/>
</dbReference>
<evidence type="ECO:0008006" key="3">
    <source>
        <dbReference type="Google" id="ProtNLM"/>
    </source>
</evidence>
<comment type="caution">
    <text evidence="1">The sequence shown here is derived from an EMBL/GenBank/DDBJ whole genome shotgun (WGS) entry which is preliminary data.</text>
</comment>
<dbReference type="PATRIC" id="fig|740709.3.peg.925"/>
<proteinExistence type="predicted"/>
<accession>K2KDP8</accession>
<dbReference type="eggNOG" id="ENOG502Z9WC">
    <property type="taxonomic scope" value="Bacteria"/>
</dbReference>
<dbReference type="Proteomes" id="UP000014115">
    <property type="component" value="Unassembled WGS sequence"/>
</dbReference>